<dbReference type="CDD" id="cd00383">
    <property type="entry name" value="trans_reg_C"/>
    <property type="match status" value="1"/>
</dbReference>
<keyword evidence="4" id="KW-0902">Two-component regulatory system</keyword>
<dbReference type="SUPFAM" id="SSF52172">
    <property type="entry name" value="CheY-like"/>
    <property type="match status" value="1"/>
</dbReference>
<dbReference type="InterPro" id="IPR036388">
    <property type="entry name" value="WH-like_DNA-bd_sf"/>
</dbReference>
<keyword evidence="2" id="KW-0963">Cytoplasm</keyword>
<evidence type="ECO:0000256" key="2">
    <source>
        <dbReference type="ARBA" id="ARBA00022490"/>
    </source>
</evidence>
<dbReference type="SMART" id="SM00862">
    <property type="entry name" value="Trans_reg_C"/>
    <property type="match status" value="1"/>
</dbReference>
<comment type="caution">
    <text evidence="12">The sequence shown here is derived from an EMBL/GenBank/DDBJ whole genome shotgun (WGS) entry which is preliminary data.</text>
</comment>
<evidence type="ECO:0000256" key="4">
    <source>
        <dbReference type="ARBA" id="ARBA00023012"/>
    </source>
</evidence>
<keyword evidence="3 8" id="KW-0597">Phosphoprotein</keyword>
<dbReference type="OrthoDB" id="165980at2"/>
<dbReference type="PROSITE" id="PS50110">
    <property type="entry name" value="RESPONSE_REGULATORY"/>
    <property type="match status" value="1"/>
</dbReference>
<dbReference type="Proteomes" id="UP000295129">
    <property type="component" value="Unassembled WGS sequence"/>
</dbReference>
<keyword evidence="13" id="KW-1185">Reference proteome</keyword>
<dbReference type="InterPro" id="IPR039420">
    <property type="entry name" value="WalR-like"/>
</dbReference>
<dbReference type="PROSITE" id="PS51755">
    <property type="entry name" value="OMPR_PHOB"/>
    <property type="match status" value="1"/>
</dbReference>
<feature type="domain" description="Response regulatory" evidence="10">
    <location>
        <begin position="6"/>
        <end position="119"/>
    </location>
</feature>
<evidence type="ECO:0000259" key="11">
    <source>
        <dbReference type="PROSITE" id="PS51755"/>
    </source>
</evidence>
<reference evidence="12 13" key="1">
    <citation type="submission" date="2019-03" db="EMBL/GenBank/DDBJ databases">
        <title>Genomic Encyclopedia of Type Strains, Phase IV (KMG-IV): sequencing the most valuable type-strain genomes for metagenomic binning, comparative biology and taxonomic classification.</title>
        <authorList>
            <person name="Goeker M."/>
        </authorList>
    </citation>
    <scope>NUCLEOTIDE SEQUENCE [LARGE SCALE GENOMIC DNA]</scope>
    <source>
        <strain evidence="12 13">DSM 12121</strain>
    </source>
</reference>
<dbReference type="SUPFAM" id="SSF46894">
    <property type="entry name" value="C-terminal effector domain of the bipartite response regulators"/>
    <property type="match status" value="1"/>
</dbReference>
<dbReference type="GO" id="GO:0006355">
    <property type="term" value="P:regulation of DNA-templated transcription"/>
    <property type="evidence" value="ECO:0007669"/>
    <property type="project" value="InterPro"/>
</dbReference>
<dbReference type="PANTHER" id="PTHR48111:SF4">
    <property type="entry name" value="DNA-BINDING DUAL TRANSCRIPTIONAL REGULATOR OMPR"/>
    <property type="match status" value="1"/>
</dbReference>
<protein>
    <submittedName>
        <fullName evidence="12">Two-component system OmpR family response regulator</fullName>
    </submittedName>
</protein>
<keyword evidence="7" id="KW-0804">Transcription</keyword>
<dbReference type="PANTHER" id="PTHR48111">
    <property type="entry name" value="REGULATOR OF RPOS"/>
    <property type="match status" value="1"/>
</dbReference>
<dbReference type="InterPro" id="IPR011006">
    <property type="entry name" value="CheY-like_superfamily"/>
</dbReference>
<evidence type="ECO:0000313" key="13">
    <source>
        <dbReference type="Proteomes" id="UP000295129"/>
    </source>
</evidence>
<dbReference type="Pfam" id="PF00486">
    <property type="entry name" value="Trans_reg_C"/>
    <property type="match status" value="1"/>
</dbReference>
<dbReference type="GO" id="GO:0000156">
    <property type="term" value="F:phosphorelay response regulator activity"/>
    <property type="evidence" value="ECO:0007669"/>
    <property type="project" value="TreeGrafter"/>
</dbReference>
<dbReference type="InterPro" id="IPR001867">
    <property type="entry name" value="OmpR/PhoB-type_DNA-bd"/>
</dbReference>
<evidence type="ECO:0000256" key="6">
    <source>
        <dbReference type="ARBA" id="ARBA00023125"/>
    </source>
</evidence>
<feature type="domain" description="OmpR/PhoB-type" evidence="11">
    <location>
        <begin position="135"/>
        <end position="237"/>
    </location>
</feature>
<keyword evidence="6 9" id="KW-0238">DNA-binding</keyword>
<evidence type="ECO:0000256" key="8">
    <source>
        <dbReference type="PROSITE-ProRule" id="PRU00169"/>
    </source>
</evidence>
<evidence type="ECO:0000256" key="9">
    <source>
        <dbReference type="PROSITE-ProRule" id="PRU01091"/>
    </source>
</evidence>
<feature type="DNA-binding region" description="OmpR/PhoB-type" evidence="9">
    <location>
        <begin position="135"/>
        <end position="237"/>
    </location>
</feature>
<evidence type="ECO:0000259" key="10">
    <source>
        <dbReference type="PROSITE" id="PS50110"/>
    </source>
</evidence>
<comment type="subcellular location">
    <subcellularLocation>
        <location evidence="1">Cytoplasm</location>
    </subcellularLocation>
</comment>
<dbReference type="Gene3D" id="1.10.10.10">
    <property type="entry name" value="Winged helix-like DNA-binding domain superfamily/Winged helix DNA-binding domain"/>
    <property type="match status" value="1"/>
</dbReference>
<dbReference type="Gene3D" id="3.40.50.2300">
    <property type="match status" value="1"/>
</dbReference>
<name>A0A4R6E6X0_9RHOO</name>
<dbReference type="FunFam" id="1.10.10.10:FF:000099">
    <property type="entry name" value="Two-component system response regulator TorR"/>
    <property type="match status" value="1"/>
</dbReference>
<dbReference type="GO" id="GO:0005829">
    <property type="term" value="C:cytosol"/>
    <property type="evidence" value="ECO:0007669"/>
    <property type="project" value="TreeGrafter"/>
</dbReference>
<evidence type="ECO:0000313" key="12">
    <source>
        <dbReference type="EMBL" id="TDN53670.1"/>
    </source>
</evidence>
<evidence type="ECO:0000256" key="3">
    <source>
        <dbReference type="ARBA" id="ARBA00022553"/>
    </source>
</evidence>
<gene>
    <name evidence="12" type="ORF">C7389_10422</name>
</gene>
<dbReference type="Gene3D" id="6.10.250.690">
    <property type="match status" value="1"/>
</dbReference>
<feature type="modified residue" description="4-aspartylphosphate" evidence="8">
    <location>
        <position position="55"/>
    </location>
</feature>
<organism evidence="12 13">
    <name type="scientific">Azoarcus indigens</name>
    <dbReference type="NCBI Taxonomy" id="29545"/>
    <lineage>
        <taxon>Bacteria</taxon>
        <taxon>Pseudomonadati</taxon>
        <taxon>Pseudomonadota</taxon>
        <taxon>Betaproteobacteria</taxon>
        <taxon>Rhodocyclales</taxon>
        <taxon>Zoogloeaceae</taxon>
        <taxon>Azoarcus</taxon>
    </lineage>
</organism>
<sequence>MSDSVRILVVDDHEDIREPLASYLGRYNLDVTVAADGIGMRNALERSRFDLIVLDVMLPGEDGLSLCRWVHEHLRTPVILLTAMADTADRVAGLEMGADDYMVKPFEPRELVARIRGVLRRLRMTQPEPVAPPQDGVRRYGFGRWVLDVGRRELYGEGGRAVQLGAAEFRLLQALVEHPNMVLSRERLLDLIRGSDAPVFDRSIDSQVSRLRKKLEDDSRHPQLLRTAWGDGYLLSADVRLLQA</sequence>
<evidence type="ECO:0000256" key="7">
    <source>
        <dbReference type="ARBA" id="ARBA00023163"/>
    </source>
</evidence>
<accession>A0A4R6E6X0</accession>
<dbReference type="InterPro" id="IPR016032">
    <property type="entry name" value="Sig_transdc_resp-reg_C-effctor"/>
</dbReference>
<dbReference type="Pfam" id="PF00072">
    <property type="entry name" value="Response_reg"/>
    <property type="match status" value="1"/>
</dbReference>
<keyword evidence="5" id="KW-0805">Transcription regulation</keyword>
<proteinExistence type="predicted"/>
<dbReference type="CDD" id="cd17574">
    <property type="entry name" value="REC_OmpR"/>
    <property type="match status" value="1"/>
</dbReference>
<dbReference type="RefSeq" id="WP_133589387.1">
    <property type="nucleotide sequence ID" value="NZ_SNVV01000004.1"/>
</dbReference>
<dbReference type="AlphaFoldDB" id="A0A4R6E6X0"/>
<dbReference type="GO" id="GO:0000976">
    <property type="term" value="F:transcription cis-regulatory region binding"/>
    <property type="evidence" value="ECO:0007669"/>
    <property type="project" value="TreeGrafter"/>
</dbReference>
<evidence type="ECO:0000256" key="1">
    <source>
        <dbReference type="ARBA" id="ARBA00004496"/>
    </source>
</evidence>
<evidence type="ECO:0000256" key="5">
    <source>
        <dbReference type="ARBA" id="ARBA00023015"/>
    </source>
</evidence>
<dbReference type="InterPro" id="IPR001789">
    <property type="entry name" value="Sig_transdc_resp-reg_receiver"/>
</dbReference>
<dbReference type="GO" id="GO:0032993">
    <property type="term" value="C:protein-DNA complex"/>
    <property type="evidence" value="ECO:0007669"/>
    <property type="project" value="TreeGrafter"/>
</dbReference>
<dbReference type="EMBL" id="SNVV01000004">
    <property type="protein sequence ID" value="TDN53670.1"/>
    <property type="molecule type" value="Genomic_DNA"/>
</dbReference>
<dbReference type="SMART" id="SM00448">
    <property type="entry name" value="REC"/>
    <property type="match status" value="1"/>
</dbReference>